<evidence type="ECO:0000256" key="2">
    <source>
        <dbReference type="ARBA" id="ARBA00022448"/>
    </source>
</evidence>
<evidence type="ECO:0000259" key="8">
    <source>
        <dbReference type="PROSITE" id="PS50850"/>
    </source>
</evidence>
<dbReference type="InterPro" id="IPR036259">
    <property type="entry name" value="MFS_trans_sf"/>
</dbReference>
<dbReference type="EMBL" id="AGDV01000004">
    <property type="protein sequence ID" value="EMB35364.1"/>
    <property type="molecule type" value="Genomic_DNA"/>
</dbReference>
<comment type="subcellular location">
    <subcellularLocation>
        <location evidence="1">Cell membrane</location>
        <topology evidence="1">Multi-pass membrane protein</topology>
    </subcellularLocation>
</comment>
<dbReference type="Gene3D" id="1.20.1250.20">
    <property type="entry name" value="MFS general substrate transporter like domains"/>
    <property type="match status" value="2"/>
</dbReference>
<dbReference type="PATRIC" id="fig|999432.5.peg.521"/>
<feature type="transmembrane region" description="Helical" evidence="7">
    <location>
        <begin position="20"/>
        <end position="40"/>
    </location>
</feature>
<feature type="domain" description="Major facilitator superfamily (MFS) profile" evidence="8">
    <location>
        <begin position="1"/>
        <end position="450"/>
    </location>
</feature>
<feature type="transmembrane region" description="Helical" evidence="7">
    <location>
        <begin position="192"/>
        <end position="212"/>
    </location>
</feature>
<evidence type="ECO:0000313" key="9">
    <source>
        <dbReference type="EMBL" id="EMB35364.1"/>
    </source>
</evidence>
<dbReference type="Proteomes" id="UP000011705">
    <property type="component" value="Chromosome"/>
</dbReference>
<evidence type="ECO:0000256" key="1">
    <source>
        <dbReference type="ARBA" id="ARBA00004651"/>
    </source>
</evidence>
<evidence type="ECO:0000256" key="4">
    <source>
        <dbReference type="ARBA" id="ARBA00022692"/>
    </source>
</evidence>
<dbReference type="HOGENOM" id="CLU_046709_0_0_12"/>
<feature type="transmembrane region" description="Helical" evidence="7">
    <location>
        <begin position="86"/>
        <end position="108"/>
    </location>
</feature>
<dbReference type="InterPro" id="IPR020846">
    <property type="entry name" value="MFS_dom"/>
</dbReference>
<feature type="transmembrane region" description="Helical" evidence="7">
    <location>
        <begin position="283"/>
        <end position="304"/>
    </location>
</feature>
<dbReference type="InterPro" id="IPR050171">
    <property type="entry name" value="MFS_Transporters"/>
</dbReference>
<gene>
    <name evidence="9" type="ORF">HMPREF9726_00505</name>
</gene>
<feature type="transmembrane region" description="Helical" evidence="7">
    <location>
        <begin position="426"/>
        <end position="446"/>
    </location>
</feature>
<keyword evidence="2" id="KW-0813">Transport</keyword>
<accession>A0A0E2E6W8</accession>
<dbReference type="Pfam" id="PF07690">
    <property type="entry name" value="MFS_1"/>
    <property type="match status" value="1"/>
</dbReference>
<dbReference type="PROSITE" id="PS50850">
    <property type="entry name" value="MFS"/>
    <property type="match status" value="1"/>
</dbReference>
<feature type="transmembrane region" description="Helical" evidence="7">
    <location>
        <begin position="311"/>
        <end position="330"/>
    </location>
</feature>
<evidence type="ECO:0000256" key="6">
    <source>
        <dbReference type="ARBA" id="ARBA00023136"/>
    </source>
</evidence>
<keyword evidence="5 7" id="KW-1133">Transmembrane helix</keyword>
<proteinExistence type="predicted"/>
<feature type="transmembrane region" description="Helical" evidence="7">
    <location>
        <begin position="387"/>
        <end position="406"/>
    </location>
</feature>
<feature type="transmembrane region" description="Helical" evidence="7">
    <location>
        <begin position="346"/>
        <end position="366"/>
    </location>
</feature>
<dbReference type="PANTHER" id="PTHR23517">
    <property type="entry name" value="RESISTANCE PROTEIN MDTM, PUTATIVE-RELATED-RELATED"/>
    <property type="match status" value="1"/>
</dbReference>
<dbReference type="RefSeq" id="WP_002683190.1">
    <property type="nucleotide sequence ID" value="NZ_CM001795.1"/>
</dbReference>
<feature type="transmembrane region" description="Helical" evidence="7">
    <location>
        <begin position="52"/>
        <end position="74"/>
    </location>
</feature>
<feature type="transmembrane region" description="Helical" evidence="7">
    <location>
        <begin position="161"/>
        <end position="186"/>
    </location>
</feature>
<keyword evidence="6 7" id="KW-0472">Membrane</keyword>
<dbReference type="SUPFAM" id="SSF103473">
    <property type="entry name" value="MFS general substrate transporter"/>
    <property type="match status" value="1"/>
</dbReference>
<organism evidence="9">
    <name type="scientific">Treponema denticola H-22</name>
    <dbReference type="NCBI Taxonomy" id="999432"/>
    <lineage>
        <taxon>Bacteria</taxon>
        <taxon>Pseudomonadati</taxon>
        <taxon>Spirochaetota</taxon>
        <taxon>Spirochaetia</taxon>
        <taxon>Spirochaetales</taxon>
        <taxon>Treponemataceae</taxon>
        <taxon>Treponema</taxon>
    </lineage>
</organism>
<feature type="transmembrane region" description="Helical" evidence="7">
    <location>
        <begin position="245"/>
        <end position="263"/>
    </location>
</feature>
<dbReference type="GO" id="GO:0022857">
    <property type="term" value="F:transmembrane transporter activity"/>
    <property type="evidence" value="ECO:0007669"/>
    <property type="project" value="InterPro"/>
</dbReference>
<evidence type="ECO:0000256" key="5">
    <source>
        <dbReference type="ARBA" id="ARBA00022989"/>
    </source>
</evidence>
<dbReference type="GO" id="GO:0005886">
    <property type="term" value="C:plasma membrane"/>
    <property type="evidence" value="ECO:0007669"/>
    <property type="project" value="UniProtKB-SubCell"/>
</dbReference>
<dbReference type="InterPro" id="IPR011701">
    <property type="entry name" value="MFS"/>
</dbReference>
<evidence type="ECO:0000256" key="7">
    <source>
        <dbReference type="SAM" id="Phobius"/>
    </source>
</evidence>
<protein>
    <recommendedName>
        <fullName evidence="8">Major facilitator superfamily (MFS) profile domain-containing protein</fullName>
    </recommendedName>
</protein>
<reference evidence="9" key="1">
    <citation type="submission" date="2012-01" db="EMBL/GenBank/DDBJ databases">
        <title>The Genome Sequence of Treponema denticola H-22.</title>
        <authorList>
            <consortium name="The Broad Institute Genome Sequencing Platform"/>
            <person name="Earl A."/>
            <person name="Ward D."/>
            <person name="Feldgarden M."/>
            <person name="Gevers D."/>
            <person name="Blanton J.M."/>
            <person name="Fenno C.J."/>
            <person name="Baranova O.V."/>
            <person name="Mathney J."/>
            <person name="Dewhirst F.E."/>
            <person name="Izard J."/>
            <person name="Young S.K."/>
            <person name="Zeng Q."/>
            <person name="Gargeya S."/>
            <person name="Fitzgerald M."/>
            <person name="Haas B."/>
            <person name="Abouelleil A."/>
            <person name="Alvarado L."/>
            <person name="Arachchi H.M."/>
            <person name="Berlin A."/>
            <person name="Chapman S.B."/>
            <person name="Gearin G."/>
            <person name="Goldberg J."/>
            <person name="Griggs A."/>
            <person name="Gujja S."/>
            <person name="Hansen M."/>
            <person name="Heiman D."/>
            <person name="Howarth C."/>
            <person name="Larimer J."/>
            <person name="Lui A."/>
            <person name="MacDonald P.J.P."/>
            <person name="McCowen C."/>
            <person name="Montmayeur A."/>
            <person name="Murphy C."/>
            <person name="Neiman D."/>
            <person name="Pearson M."/>
            <person name="Priest M."/>
            <person name="Roberts A."/>
            <person name="Saif S."/>
            <person name="Shea T."/>
            <person name="Sisk P."/>
            <person name="Stolte C."/>
            <person name="Sykes S."/>
            <person name="Wortman J."/>
            <person name="Nusbaum C."/>
            <person name="Birren B."/>
        </authorList>
    </citation>
    <scope>NUCLEOTIDE SEQUENCE [LARGE SCALE GENOMIC DNA]</scope>
    <source>
        <strain evidence="9">H-22</strain>
    </source>
</reference>
<name>A0A0E2E6W8_TREDN</name>
<feature type="transmembrane region" description="Helical" evidence="7">
    <location>
        <begin position="120"/>
        <end position="140"/>
    </location>
</feature>
<sequence length="467" mass="51476">MLKNTDLKKYALIGTKRFWFLMWGLGLAGQLCWNIENQWFNTFVYAKIAKDSSIVTLMVITSALVTTFSTFLFGTLSDRIGSRRRFVSIGYIVWGLTTILFGLTEFVGRGQVGTGAKVSIWAAVLVILADDFMSFFGSMGNDSGYNAWSNDMTTDKNRGQVGAVLAIQPVIGTIVGTVLGGLLIGAENNYQRLFWSMGLFVIGTGLISLFLLKDAPDLKPHKEGSFGKQFAAIFKAEGFFSHKELMLACITTAVFFISFNVYFVHMGNWMIYRMGFDAARMGIIQGLSLLAASLSVIPAIGLINKSRTPRLAAFAIILNSLGLCILSLFIKPASVNPDAVFSLQNIPLFLSVFLAGTGQILVTQSMTMWVKELYPETSRGQFEGMRILFFVLTPMIIGTIIGNFLVKNGAGSVVNEFGITENIPVESIYVCGAVLALCAFIPLYFASKLYNKRKNNEPKDTEFYEKK</sequence>
<keyword evidence="3" id="KW-1003">Cell membrane</keyword>
<comment type="caution">
    <text evidence="9">The sequence shown here is derived from an EMBL/GenBank/DDBJ whole genome shotgun (WGS) entry which is preliminary data.</text>
</comment>
<keyword evidence="4 7" id="KW-0812">Transmembrane</keyword>
<dbReference type="PANTHER" id="PTHR23517:SF2">
    <property type="entry name" value="MULTIDRUG RESISTANCE PROTEIN MDTH"/>
    <property type="match status" value="1"/>
</dbReference>
<dbReference type="AlphaFoldDB" id="A0A0E2E6W8"/>
<evidence type="ECO:0000256" key="3">
    <source>
        <dbReference type="ARBA" id="ARBA00022475"/>
    </source>
</evidence>